<dbReference type="KEGG" id="ise:JBKA6_0456"/>
<proteinExistence type="predicted"/>
<evidence type="ECO:0000313" key="2">
    <source>
        <dbReference type="EMBL" id="BAV94469.1"/>
    </source>
</evidence>
<feature type="transmembrane region" description="Helical" evidence="1">
    <location>
        <begin position="173"/>
        <end position="192"/>
    </location>
</feature>
<evidence type="ECO:0000256" key="1">
    <source>
        <dbReference type="SAM" id="Phobius"/>
    </source>
</evidence>
<dbReference type="OrthoDB" id="9808870at2"/>
<keyword evidence="3" id="KW-1185">Reference proteome</keyword>
<dbReference type="InterPro" id="IPR032809">
    <property type="entry name" value="Put_HupE_UreJ"/>
</dbReference>
<dbReference type="RefSeq" id="WP_096685475.1">
    <property type="nucleotide sequence ID" value="NZ_AP014564.1"/>
</dbReference>
<name>A0A1J1E0L6_9FLAO</name>
<evidence type="ECO:0008006" key="4">
    <source>
        <dbReference type="Google" id="ProtNLM"/>
    </source>
</evidence>
<feature type="transmembrane region" description="Helical" evidence="1">
    <location>
        <begin position="102"/>
        <end position="126"/>
    </location>
</feature>
<dbReference type="EMBL" id="AP014564">
    <property type="protein sequence ID" value="BAV94469.1"/>
    <property type="molecule type" value="Genomic_DNA"/>
</dbReference>
<dbReference type="Pfam" id="PF13795">
    <property type="entry name" value="HupE_UreJ_2"/>
    <property type="match status" value="1"/>
</dbReference>
<sequence>MDSLDNFILYSKIGLNHILDFDGYDHILFIIALCSIYSFKDLKKILYLVTAFTIGHSITLALSVLDIFSLDADLVEFLILVTICATACHNILVPTSKRNNSFAYIATVLFGFIHGMGFSNYLKAILGGVKDELLLPLFGFNVGLEIGQIIVVILLLIFNIVFVYIMNVKKKDYILVTSSITLGMTIPMLLSLC</sequence>
<keyword evidence="1" id="KW-0812">Transmembrane</keyword>
<evidence type="ECO:0000313" key="3">
    <source>
        <dbReference type="Proteomes" id="UP000243197"/>
    </source>
</evidence>
<keyword evidence="1" id="KW-0472">Membrane</keyword>
<dbReference type="AlphaFoldDB" id="A0A1J1E0L6"/>
<feature type="transmembrane region" description="Helical" evidence="1">
    <location>
        <begin position="46"/>
        <end position="68"/>
    </location>
</feature>
<keyword evidence="1" id="KW-1133">Transmembrane helix</keyword>
<feature type="transmembrane region" description="Helical" evidence="1">
    <location>
        <begin position="146"/>
        <end position="166"/>
    </location>
</feature>
<gene>
    <name evidence="2" type="ORF">JBKA6_0456</name>
</gene>
<accession>A0A1J1E0L6</accession>
<feature type="transmembrane region" description="Helical" evidence="1">
    <location>
        <begin position="74"/>
        <end position="93"/>
    </location>
</feature>
<dbReference type="Proteomes" id="UP000243197">
    <property type="component" value="Chromosome"/>
</dbReference>
<protein>
    <recommendedName>
        <fullName evidence="4">HupE / UreJ protein</fullName>
    </recommendedName>
</protein>
<organism evidence="2 3">
    <name type="scientific">Ichthyobacterium seriolicida</name>
    <dbReference type="NCBI Taxonomy" id="242600"/>
    <lineage>
        <taxon>Bacteria</taxon>
        <taxon>Pseudomonadati</taxon>
        <taxon>Bacteroidota</taxon>
        <taxon>Flavobacteriia</taxon>
        <taxon>Flavobacteriales</taxon>
        <taxon>Ichthyobacteriaceae</taxon>
        <taxon>Ichthyobacterium</taxon>
    </lineage>
</organism>
<reference evidence="2 3" key="1">
    <citation type="submission" date="2014-03" db="EMBL/GenBank/DDBJ databases">
        <title>complete genome sequence of Flavobacteriaceae bacterium JBKA-6.</title>
        <authorList>
            <person name="Takano T."/>
            <person name="Nakamura Y."/>
            <person name="Takuma S."/>
            <person name="Yasuike M."/>
            <person name="Matsuyama T."/>
            <person name="Sakai T."/>
            <person name="Fujiwara A."/>
            <person name="Kimoto K."/>
            <person name="Fukuda Y."/>
            <person name="Kondo H."/>
            <person name="Hirono I."/>
            <person name="Nakayasu C."/>
        </authorList>
    </citation>
    <scope>NUCLEOTIDE SEQUENCE [LARGE SCALE GENOMIC DNA]</scope>
    <source>
        <strain evidence="2 3">JBKA-6</strain>
    </source>
</reference>